<gene>
    <name evidence="2" type="ORF">BDW02DRAFT_605133</name>
</gene>
<dbReference type="Proteomes" id="UP000800040">
    <property type="component" value="Unassembled WGS sequence"/>
</dbReference>
<feature type="transmembrane region" description="Helical" evidence="1">
    <location>
        <begin position="6"/>
        <end position="29"/>
    </location>
</feature>
<dbReference type="EMBL" id="ML975348">
    <property type="protein sequence ID" value="KAF1832063.1"/>
    <property type="molecule type" value="Genomic_DNA"/>
</dbReference>
<keyword evidence="3" id="KW-1185">Reference proteome</keyword>
<keyword evidence="1" id="KW-0472">Membrane</keyword>
<evidence type="ECO:0000256" key="1">
    <source>
        <dbReference type="SAM" id="Phobius"/>
    </source>
</evidence>
<protein>
    <submittedName>
        <fullName evidence="2">Uncharacterized protein</fullName>
    </submittedName>
</protein>
<reference evidence="2" key="1">
    <citation type="submission" date="2020-01" db="EMBL/GenBank/DDBJ databases">
        <authorList>
            <consortium name="DOE Joint Genome Institute"/>
            <person name="Haridas S."/>
            <person name="Albert R."/>
            <person name="Binder M."/>
            <person name="Bloem J."/>
            <person name="Labutti K."/>
            <person name="Salamov A."/>
            <person name="Andreopoulos B."/>
            <person name="Baker S.E."/>
            <person name="Barry K."/>
            <person name="Bills G."/>
            <person name="Bluhm B.H."/>
            <person name="Cannon C."/>
            <person name="Castanera R."/>
            <person name="Culley D.E."/>
            <person name="Daum C."/>
            <person name="Ezra D."/>
            <person name="Gonzalez J.B."/>
            <person name="Henrissat B."/>
            <person name="Kuo A."/>
            <person name="Liang C."/>
            <person name="Lipzen A."/>
            <person name="Lutzoni F."/>
            <person name="Magnuson J."/>
            <person name="Mondo S."/>
            <person name="Nolan M."/>
            <person name="Ohm R."/>
            <person name="Pangilinan J."/>
            <person name="Park H.-J."/>
            <person name="Ramirez L."/>
            <person name="Alfaro M."/>
            <person name="Sun H."/>
            <person name="Tritt A."/>
            <person name="Yoshinaga Y."/>
            <person name="Zwiers L.-H."/>
            <person name="Turgeon B.G."/>
            <person name="Goodwin S.B."/>
            <person name="Spatafora J.W."/>
            <person name="Crous P.W."/>
            <person name="Grigoriev I.V."/>
        </authorList>
    </citation>
    <scope>NUCLEOTIDE SEQUENCE</scope>
    <source>
        <strain evidence="2">P77</strain>
    </source>
</reference>
<keyword evidence="1" id="KW-0812">Transmembrane</keyword>
<keyword evidence="1" id="KW-1133">Transmembrane helix</keyword>
<name>A0A6A5KFH8_9PLEO</name>
<organism evidence="2 3">
    <name type="scientific">Decorospora gaudefroyi</name>
    <dbReference type="NCBI Taxonomy" id="184978"/>
    <lineage>
        <taxon>Eukaryota</taxon>
        <taxon>Fungi</taxon>
        <taxon>Dikarya</taxon>
        <taxon>Ascomycota</taxon>
        <taxon>Pezizomycotina</taxon>
        <taxon>Dothideomycetes</taxon>
        <taxon>Pleosporomycetidae</taxon>
        <taxon>Pleosporales</taxon>
        <taxon>Pleosporineae</taxon>
        <taxon>Pleosporaceae</taxon>
        <taxon>Decorospora</taxon>
    </lineage>
</organism>
<evidence type="ECO:0000313" key="2">
    <source>
        <dbReference type="EMBL" id="KAF1832063.1"/>
    </source>
</evidence>
<accession>A0A6A5KFH8</accession>
<dbReference type="AlphaFoldDB" id="A0A6A5KFH8"/>
<dbReference type="OrthoDB" id="3695684at2759"/>
<evidence type="ECO:0000313" key="3">
    <source>
        <dbReference type="Proteomes" id="UP000800040"/>
    </source>
</evidence>
<proteinExistence type="predicted"/>
<sequence>MGLSTNQIGGIISGCAGAVIVAVCLLVIFTSHRNYFTFSFRPNPIPDIEAQSPNPFSHTSSVDFEEYGNLTVPFNRRPVPMALDIMTRVLLPTGLSARAKISNAPHLSLHLPHPISLTMPDDQTATSEADASAHALDIERNVIQTMAMAKKSMSREREAQEAERRDKATAFRARRRCKETLDWTMYAEDQGSSTQPQEVFVVGDEEDGDGEVTQEIEVAVDPLSAGFGSGKAMAALYRAI</sequence>